<keyword evidence="2" id="KW-1185">Reference proteome</keyword>
<reference evidence="1" key="1">
    <citation type="submission" date="2022-04" db="EMBL/GenBank/DDBJ databases">
        <title>Jade perch genome.</title>
        <authorList>
            <person name="Chao B."/>
        </authorList>
    </citation>
    <scope>NUCLEOTIDE SEQUENCE</scope>
    <source>
        <strain evidence="1">CB-2022</strain>
    </source>
</reference>
<name>A0ACB8VKU3_9TELE</name>
<protein>
    <submittedName>
        <fullName evidence="1">Uncharacterized protein</fullName>
    </submittedName>
</protein>
<accession>A0ACB8VKU3</accession>
<gene>
    <name evidence="1" type="ORF">L3Q82_017387</name>
</gene>
<sequence length="1249" mass="140742">LSLAMASRGRERAVREFLMERGGRVRRMELIDHFLSVWGEGEQAEGGADREALARIVDGVGSVEVEDGVKFVRLDGAAMRTDTSGHDHDECNGNIHDNNCVNGNREQTGESDSPAASLDNDKQSNGNEQPAAPSPNNKANTGTPTSSGGGEVKLRERRRRESAPVIGMPDLADQAHPAGSHVHQARGARRVSKGSQRAMLISCLSEDSALEGLDSIGDINTPKGSRRNFIELMMSSSPQVRRSLINRGSRLRDSVRSDGDSTSILSSATDEDCASVTLDPLEHEWMLCTSDGLWESLQPLLAVEPSLVAKRDFVTGFTCLHWAAKQGKAELLSQLLDFAKENAVPVNVNVRSSAGYTPLHLAAMHGHTQVVRVLLSDWEADPEARDYSGRRAMQYLPPPLAADLQEEGVVVSPGAESDNENATSSGGGGGGGRGWRFPRVLQGNLNPLRLLNPPAEAAEDAAVAGRNEKGGIQRKSSLSRLNARLHRGRHRAQIIHSASFRDSGESNNSGLLTVTPSFSFPDPSVTMTTIVHDTTEAVCLSAEYNLYLKPIAKMTVSVALPQLKLPGKSISNWEVMERVKAMVAPEQFSALRISKSTMDFIRFEGEVENKTVVKSLLSRLDGKSIKLSGFTDVLKVRAVENKVDFPTRHDWDSFFRDAKDMNETLPGERPDTIHLEGLPCRWFSQKDSHYPDRPSEEVLIAVFQTFGKVRNVDIPMLDPYREEMLDKNFSTFSFGGHLNFEAYVQYQEYCGFTKAMDTLRSMKLMLKGDDGKAVACNIKVTFDTSKHLSESALKRRSLERLKLQELERQREEQKRREKEEEERRKEEERYDRTQKRNGKLVNVMFKDFKSSCYTKEAVEETLRKETEGAGRGGEGEEERGEATKARAEATGERLREREERKNLKRVRRQQEEEQKKLQMKIAMEERRLLLAQRNLESIRLIAELLARAKAMKEQQQEKDRAEREEQQRQEQARQKEELARLQQLEACRRKQEEELRRVEVEKERALELQRREKELRERLLCNLLKKSSSKTTRPAGTQDQAGGAVSEGTSDPGSDAMLGILSRVNGVKAVESKERQASRSGANSQVLGKNRSTEARRGGEDKKKDQEGRREEVAGSRHSRERARGQDRSHRERSSYSRGRRQHSRSHSRRRRSSSRRRRSSSHHGRSYGHHGSGRRRSNSRCSRSTSSSRDRSCSSSGRSYSKGRSRRHSRHRYSRGSSRSSNKSRDSHYSRRHRRHSSSRDRSHSRRR</sequence>
<evidence type="ECO:0000313" key="1">
    <source>
        <dbReference type="EMBL" id="KAI3356129.1"/>
    </source>
</evidence>
<feature type="non-terminal residue" evidence="1">
    <location>
        <position position="1"/>
    </location>
</feature>
<evidence type="ECO:0000313" key="2">
    <source>
        <dbReference type="Proteomes" id="UP000831701"/>
    </source>
</evidence>
<organism evidence="1 2">
    <name type="scientific">Scortum barcoo</name>
    <name type="common">barcoo grunter</name>
    <dbReference type="NCBI Taxonomy" id="214431"/>
    <lineage>
        <taxon>Eukaryota</taxon>
        <taxon>Metazoa</taxon>
        <taxon>Chordata</taxon>
        <taxon>Craniata</taxon>
        <taxon>Vertebrata</taxon>
        <taxon>Euteleostomi</taxon>
        <taxon>Actinopterygii</taxon>
        <taxon>Neopterygii</taxon>
        <taxon>Teleostei</taxon>
        <taxon>Neoteleostei</taxon>
        <taxon>Acanthomorphata</taxon>
        <taxon>Eupercaria</taxon>
        <taxon>Centrarchiformes</taxon>
        <taxon>Terapontoidei</taxon>
        <taxon>Terapontidae</taxon>
        <taxon>Scortum</taxon>
    </lineage>
</organism>
<proteinExistence type="predicted"/>
<dbReference type="Proteomes" id="UP000831701">
    <property type="component" value="Chromosome 20"/>
</dbReference>
<dbReference type="EMBL" id="CM041550">
    <property type="protein sequence ID" value="KAI3356129.1"/>
    <property type="molecule type" value="Genomic_DNA"/>
</dbReference>
<comment type="caution">
    <text evidence="1">The sequence shown here is derived from an EMBL/GenBank/DDBJ whole genome shotgun (WGS) entry which is preliminary data.</text>
</comment>